<reference evidence="1" key="1">
    <citation type="journal article" date="2011" name="PLoS Biol.">
        <title>Gene gain and loss during evolution of obligate parasitism in the white rust pathogen of Arabidopsis thaliana.</title>
        <authorList>
            <person name="Kemen E."/>
            <person name="Gardiner A."/>
            <person name="Schultz-Larsen T."/>
            <person name="Kemen A.C."/>
            <person name="Balmuth A.L."/>
            <person name="Robert-Seilaniantz A."/>
            <person name="Bailey K."/>
            <person name="Holub E."/>
            <person name="Studholme D.J."/>
            <person name="Maclean D."/>
            <person name="Jones J.D."/>
        </authorList>
    </citation>
    <scope>NUCLEOTIDE SEQUENCE</scope>
</reference>
<dbReference type="AlphaFoldDB" id="F0W1J6"/>
<sequence length="103" mass="11548">MPSFLTDMMASWMPASKSMETASEARLIDSANSARFHLNNLAITQPKQGFHRQAKFTCPEGIPELPRQFMTGLHAEYNDFDMYAANSYTAAIAVTKMIGQREL</sequence>
<dbReference type="EMBL" id="FR824052">
    <property type="protein sequence ID" value="CCA14925.1"/>
    <property type="molecule type" value="Genomic_DNA"/>
</dbReference>
<gene>
    <name evidence="1" type="primary">AlNc14C7G964</name>
    <name evidence="1" type="ORF">ALNC14_010680</name>
</gene>
<name>F0W1J6_9STRA</name>
<reference evidence="1" key="2">
    <citation type="submission" date="2011-02" db="EMBL/GenBank/DDBJ databases">
        <authorList>
            <person name="MacLean D."/>
        </authorList>
    </citation>
    <scope>NUCLEOTIDE SEQUENCE</scope>
</reference>
<accession>F0W1J6</accession>
<proteinExistence type="predicted"/>
<protein>
    <submittedName>
        <fullName evidence="1">AlNc14C7G964 protein</fullName>
    </submittedName>
</protein>
<dbReference type="HOGENOM" id="CLU_178112_0_0_1"/>
<evidence type="ECO:0000313" key="1">
    <source>
        <dbReference type="EMBL" id="CCA14925.1"/>
    </source>
</evidence>
<organism evidence="1">
    <name type="scientific">Albugo laibachii Nc14</name>
    <dbReference type="NCBI Taxonomy" id="890382"/>
    <lineage>
        <taxon>Eukaryota</taxon>
        <taxon>Sar</taxon>
        <taxon>Stramenopiles</taxon>
        <taxon>Oomycota</taxon>
        <taxon>Peronosporomycetes</taxon>
        <taxon>Albuginales</taxon>
        <taxon>Albuginaceae</taxon>
        <taxon>Albugo</taxon>
    </lineage>
</organism>